<dbReference type="Proteomes" id="UP001597294">
    <property type="component" value="Unassembled WGS sequence"/>
</dbReference>
<protein>
    <submittedName>
        <fullName evidence="2">PQQ-dependent sugar dehydrogenase</fullName>
        <ecNumber evidence="2">1.1.5.-</ecNumber>
    </submittedName>
</protein>
<evidence type="ECO:0000313" key="3">
    <source>
        <dbReference type="Proteomes" id="UP001597294"/>
    </source>
</evidence>
<gene>
    <name evidence="2" type="ORF">ACFSKO_03425</name>
</gene>
<dbReference type="EMBL" id="JBHUII010000001">
    <property type="protein sequence ID" value="MFD2204642.1"/>
    <property type="molecule type" value="Genomic_DNA"/>
</dbReference>
<proteinExistence type="predicted"/>
<evidence type="ECO:0000313" key="2">
    <source>
        <dbReference type="EMBL" id="MFD2204642.1"/>
    </source>
</evidence>
<dbReference type="Gene3D" id="2.120.10.30">
    <property type="entry name" value="TolB, C-terminal domain"/>
    <property type="match status" value="1"/>
</dbReference>
<dbReference type="InterPro" id="IPR011042">
    <property type="entry name" value="6-blade_b-propeller_TolB-like"/>
</dbReference>
<dbReference type="PANTHER" id="PTHR19328">
    <property type="entry name" value="HEDGEHOG-INTERACTING PROTEIN"/>
    <property type="match status" value="1"/>
</dbReference>
<evidence type="ECO:0000259" key="1">
    <source>
        <dbReference type="Pfam" id="PF07995"/>
    </source>
</evidence>
<dbReference type="SUPFAM" id="SSF50952">
    <property type="entry name" value="Soluble quinoprotein glucose dehydrogenase"/>
    <property type="match status" value="1"/>
</dbReference>
<organism evidence="2 3">
    <name type="scientific">Kiloniella antarctica</name>
    <dbReference type="NCBI Taxonomy" id="1550907"/>
    <lineage>
        <taxon>Bacteria</taxon>
        <taxon>Pseudomonadati</taxon>
        <taxon>Pseudomonadota</taxon>
        <taxon>Alphaproteobacteria</taxon>
        <taxon>Rhodospirillales</taxon>
        <taxon>Kiloniellaceae</taxon>
        <taxon>Kiloniella</taxon>
    </lineage>
</organism>
<dbReference type="PANTHER" id="PTHR19328:SF75">
    <property type="entry name" value="ALDOSE SUGAR DEHYDROGENASE YLII"/>
    <property type="match status" value="1"/>
</dbReference>
<feature type="domain" description="Glucose/Sorbosone dehydrogenase" evidence="1">
    <location>
        <begin position="53"/>
        <end position="379"/>
    </location>
</feature>
<dbReference type="EC" id="1.1.5.-" evidence="2"/>
<dbReference type="InterPro" id="IPR012938">
    <property type="entry name" value="Glc/Sorbosone_DH"/>
</dbReference>
<dbReference type="PROSITE" id="PS51257">
    <property type="entry name" value="PROKAR_LIPOPROTEIN"/>
    <property type="match status" value="1"/>
</dbReference>
<dbReference type="GO" id="GO:0016491">
    <property type="term" value="F:oxidoreductase activity"/>
    <property type="evidence" value="ECO:0007669"/>
    <property type="project" value="UniProtKB-KW"/>
</dbReference>
<keyword evidence="2" id="KW-0560">Oxidoreductase</keyword>
<dbReference type="Pfam" id="PF07995">
    <property type="entry name" value="GSDH"/>
    <property type="match status" value="1"/>
</dbReference>
<dbReference type="InterPro" id="IPR011041">
    <property type="entry name" value="Quinoprot_gluc/sorb_DH_b-prop"/>
</dbReference>
<dbReference type="RefSeq" id="WP_380248428.1">
    <property type="nucleotide sequence ID" value="NZ_JBHUII010000001.1"/>
</dbReference>
<keyword evidence="3" id="KW-1185">Reference proteome</keyword>
<name>A0ABW5BEW6_9PROT</name>
<comment type="caution">
    <text evidence="2">The sequence shown here is derived from an EMBL/GenBank/DDBJ whole genome shotgun (WGS) entry which is preliminary data.</text>
</comment>
<sequence>MHLHKIKFLLSIISLALGCSIPPLTGFAKANEIIERFTSEKITFKLHRLTKNLDHPWGMAFLPDDRLLITERNGKLKIFDGSSLKEITLTDFPDIYTRGQGGLLDVTPHPNFSENNLIYFTYSHPLSSGSTTALAQAKLQGNVLSNSQILFIAKTRSDTSHHYGSRIKFDRQGFLFMTVGDRGQRHNAQRLDLHAGKILRLTENGKPAPGNPFVNHSNALPEIYSFGHRNPQGLSLNPATGDIWLSEHGPRGGDELNIIQSGKNYGWPIITYGKEYIGGSIGQGTHHPNMSQPIHQWTPSIAPAGITFYTGEAFPSWQGNLFTSALKFKLLVRQEIKNNKVVLEERLLEGEVGRIRAVTQGPDGLLYLISDESDGALYRLSPL</sequence>
<accession>A0ABW5BEW6</accession>
<reference evidence="3" key="1">
    <citation type="journal article" date="2019" name="Int. J. Syst. Evol. Microbiol.">
        <title>The Global Catalogue of Microorganisms (GCM) 10K type strain sequencing project: providing services to taxonomists for standard genome sequencing and annotation.</title>
        <authorList>
            <consortium name="The Broad Institute Genomics Platform"/>
            <consortium name="The Broad Institute Genome Sequencing Center for Infectious Disease"/>
            <person name="Wu L."/>
            <person name="Ma J."/>
        </authorList>
    </citation>
    <scope>NUCLEOTIDE SEQUENCE [LARGE SCALE GENOMIC DNA]</scope>
    <source>
        <strain evidence="3">CGMCC 4.7192</strain>
    </source>
</reference>